<dbReference type="InterPro" id="IPR011055">
    <property type="entry name" value="Dup_hybrid_motif"/>
</dbReference>
<dbReference type="Pfam" id="PF01551">
    <property type="entry name" value="Peptidase_M23"/>
    <property type="match status" value="1"/>
</dbReference>
<name>A0ABV1GJ44_9FIRM</name>
<dbReference type="EMBL" id="JBBMFA010000113">
    <property type="protein sequence ID" value="MEQ2521672.1"/>
    <property type="molecule type" value="Genomic_DNA"/>
</dbReference>
<dbReference type="PANTHER" id="PTHR21666:SF290">
    <property type="entry name" value="PEPTIDASE M23 DOMAIN PROTEIN"/>
    <property type="match status" value="1"/>
</dbReference>
<dbReference type="InterPro" id="IPR016047">
    <property type="entry name" value="M23ase_b-sheet_dom"/>
</dbReference>
<reference evidence="4 5" key="1">
    <citation type="submission" date="2024-03" db="EMBL/GenBank/DDBJ databases">
        <title>Human intestinal bacterial collection.</title>
        <authorList>
            <person name="Pauvert C."/>
            <person name="Hitch T.C.A."/>
            <person name="Clavel T."/>
        </authorList>
    </citation>
    <scope>NUCLEOTIDE SEQUENCE [LARGE SCALE GENOMIC DNA]</scope>
    <source>
        <strain evidence="4 5">CLA-JM-H11</strain>
    </source>
</reference>
<dbReference type="GO" id="GO:0016787">
    <property type="term" value="F:hydrolase activity"/>
    <property type="evidence" value="ECO:0007669"/>
    <property type="project" value="UniProtKB-KW"/>
</dbReference>
<organism evidence="4 5">
    <name type="scientific">Ruthenibacterium intestinale</name>
    <dbReference type="NCBI Taxonomy" id="3133163"/>
    <lineage>
        <taxon>Bacteria</taxon>
        <taxon>Bacillati</taxon>
        <taxon>Bacillota</taxon>
        <taxon>Clostridia</taxon>
        <taxon>Eubacteriales</taxon>
        <taxon>Oscillospiraceae</taxon>
        <taxon>Ruthenibacterium</taxon>
    </lineage>
</organism>
<accession>A0ABV1GJ44</accession>
<keyword evidence="2" id="KW-0812">Transmembrane</keyword>
<dbReference type="EC" id="3.4.24.-" evidence="4"/>
<keyword evidence="2" id="KW-0472">Membrane</keyword>
<evidence type="ECO:0000259" key="3">
    <source>
        <dbReference type="Pfam" id="PF01551"/>
    </source>
</evidence>
<sequence>MEWEKAEKTEQKQEKKELYPQPAPTSYKGKKNPEQLLWVQILLCAAMAAFLLFSKSTSAPYWPDLQGEYQSVLENGISFSSDTTFSHFADQTIAKLRRKAQEILNQLDGDMLTGRGGIWKVSAAKKTPPAGASLESYTVQFPFQMPVEGRLTSEYGFRDNPVNGKEDFHAGLDIAAEEGTAVLCVSDGQVMRTGYNAERGNYVIVRHAEGVQTLYQHMSCVFVRGGETVSISQRLGTVGSTGYSTGPHLHFELIVNGIRMDPSTNFPELFA</sequence>
<feature type="compositionally biased region" description="Basic and acidic residues" evidence="1">
    <location>
        <begin position="1"/>
        <end position="18"/>
    </location>
</feature>
<keyword evidence="2" id="KW-1133">Transmembrane helix</keyword>
<protein>
    <submittedName>
        <fullName evidence="4">M23 family metallopeptidase</fullName>
        <ecNumber evidence="4">3.4.24.-</ecNumber>
    </submittedName>
</protein>
<evidence type="ECO:0000313" key="4">
    <source>
        <dbReference type="EMBL" id="MEQ2521672.1"/>
    </source>
</evidence>
<dbReference type="Gene3D" id="2.70.70.10">
    <property type="entry name" value="Glucose Permease (Domain IIA)"/>
    <property type="match status" value="1"/>
</dbReference>
<comment type="caution">
    <text evidence="4">The sequence shown here is derived from an EMBL/GenBank/DDBJ whole genome shotgun (WGS) entry which is preliminary data.</text>
</comment>
<dbReference type="Proteomes" id="UP001477672">
    <property type="component" value="Unassembled WGS sequence"/>
</dbReference>
<feature type="region of interest" description="Disordered" evidence="1">
    <location>
        <begin position="1"/>
        <end position="28"/>
    </location>
</feature>
<dbReference type="PANTHER" id="PTHR21666">
    <property type="entry name" value="PEPTIDASE-RELATED"/>
    <property type="match status" value="1"/>
</dbReference>
<dbReference type="SUPFAM" id="SSF51261">
    <property type="entry name" value="Duplicated hybrid motif"/>
    <property type="match status" value="1"/>
</dbReference>
<evidence type="ECO:0000313" key="5">
    <source>
        <dbReference type="Proteomes" id="UP001477672"/>
    </source>
</evidence>
<keyword evidence="4" id="KW-0378">Hydrolase</keyword>
<proteinExistence type="predicted"/>
<keyword evidence="5" id="KW-1185">Reference proteome</keyword>
<feature type="domain" description="M23ase beta-sheet core" evidence="3">
    <location>
        <begin position="168"/>
        <end position="262"/>
    </location>
</feature>
<feature type="transmembrane region" description="Helical" evidence="2">
    <location>
        <begin position="36"/>
        <end position="53"/>
    </location>
</feature>
<dbReference type="CDD" id="cd12797">
    <property type="entry name" value="M23_peptidase"/>
    <property type="match status" value="1"/>
</dbReference>
<evidence type="ECO:0000256" key="2">
    <source>
        <dbReference type="SAM" id="Phobius"/>
    </source>
</evidence>
<evidence type="ECO:0000256" key="1">
    <source>
        <dbReference type="SAM" id="MobiDB-lite"/>
    </source>
</evidence>
<dbReference type="InterPro" id="IPR050570">
    <property type="entry name" value="Cell_wall_metabolism_enzyme"/>
</dbReference>
<gene>
    <name evidence="4" type="ORF">WMO24_14730</name>
</gene>